<feature type="compositionally biased region" description="Basic and acidic residues" evidence="1">
    <location>
        <begin position="472"/>
        <end position="481"/>
    </location>
</feature>
<feature type="region of interest" description="Disordered" evidence="1">
    <location>
        <begin position="296"/>
        <end position="317"/>
    </location>
</feature>
<dbReference type="AlphaFoldDB" id="A0A0L0DR14"/>
<feature type="compositionally biased region" description="Low complexity" evidence="1">
    <location>
        <begin position="423"/>
        <end position="434"/>
    </location>
</feature>
<evidence type="ECO:0000256" key="2">
    <source>
        <dbReference type="SAM" id="Phobius"/>
    </source>
</evidence>
<evidence type="ECO:0000313" key="3">
    <source>
        <dbReference type="EMBL" id="KNC54722.1"/>
    </source>
</evidence>
<feature type="transmembrane region" description="Helical" evidence="2">
    <location>
        <begin position="142"/>
        <end position="160"/>
    </location>
</feature>
<feature type="region of interest" description="Disordered" evidence="1">
    <location>
        <begin position="373"/>
        <end position="410"/>
    </location>
</feature>
<keyword evidence="2" id="KW-0472">Membrane</keyword>
<evidence type="ECO:0000256" key="1">
    <source>
        <dbReference type="SAM" id="MobiDB-lite"/>
    </source>
</evidence>
<evidence type="ECO:0000313" key="4">
    <source>
        <dbReference type="Proteomes" id="UP000054408"/>
    </source>
</evidence>
<keyword evidence="2" id="KW-1133">Transmembrane helix</keyword>
<organism evidence="3 4">
    <name type="scientific">Thecamonas trahens ATCC 50062</name>
    <dbReference type="NCBI Taxonomy" id="461836"/>
    <lineage>
        <taxon>Eukaryota</taxon>
        <taxon>Apusozoa</taxon>
        <taxon>Apusomonadida</taxon>
        <taxon>Apusomonadidae</taxon>
        <taxon>Thecamonas</taxon>
    </lineage>
</organism>
<dbReference type="Proteomes" id="UP000054408">
    <property type="component" value="Unassembled WGS sequence"/>
</dbReference>
<accession>A0A0L0DR14</accession>
<feature type="compositionally biased region" description="Low complexity" evidence="1">
    <location>
        <begin position="548"/>
        <end position="564"/>
    </location>
</feature>
<keyword evidence="4" id="KW-1185">Reference proteome</keyword>
<proteinExistence type="predicted"/>
<dbReference type="EMBL" id="GL349438">
    <property type="protein sequence ID" value="KNC54722.1"/>
    <property type="molecule type" value="Genomic_DNA"/>
</dbReference>
<feature type="compositionally biased region" description="Polar residues" evidence="1">
    <location>
        <begin position="435"/>
        <end position="445"/>
    </location>
</feature>
<feature type="region of interest" description="Disordered" evidence="1">
    <location>
        <begin position="532"/>
        <end position="564"/>
    </location>
</feature>
<protein>
    <submittedName>
        <fullName evidence="3">Uncharacterized protein</fullName>
    </submittedName>
</protein>
<feature type="compositionally biased region" description="Polar residues" evidence="1">
    <location>
        <begin position="299"/>
        <end position="310"/>
    </location>
</feature>
<keyword evidence="2" id="KW-0812">Transmembrane</keyword>
<feature type="region of interest" description="Disordered" evidence="1">
    <location>
        <begin position="876"/>
        <end position="897"/>
    </location>
</feature>
<name>A0A0L0DR14_THETB</name>
<gene>
    <name evidence="3" type="ORF">AMSG_01572</name>
</gene>
<dbReference type="RefSeq" id="XP_013761622.1">
    <property type="nucleotide sequence ID" value="XM_013906168.1"/>
</dbReference>
<dbReference type="GeneID" id="25561318"/>
<sequence>MDWAQRLYAAADGEAEADRAVSRALEEAADIEARKLGMSFEESSDNDDGSVASGSELGMDEALSVAAARQLFASGRGWKTTRALAVRTGSESIRETVVRRVAGFPFVVDDLLLRALNGVRGAVVVPGMGRASFVHFWDSDRLVGLSVCLFWYVFVAYFQLMSYRSQHPAHEADKVTHEHPLMKALAKNAGAAWVRFMSDAIEIRPATVSGNRGLSSLFRSSFLRYGPYVLAEAVFLSFAPAFGGETTPSVVFDARLRNVTWRLIPELLMGVRITRPLVSEMQVKLFPHSHAKAPASLARTVSHSRSQTRSPRLAAELKSAPSSPRLMACATGPLEPKPVADNRKVPASIVRTAHSLAAFIALGCATVVAAQAARGRNSAPRSVSRAKHGQDRGPRQLAGTRPSKTGAPKASTWETLWALHPASSDDSSWADASSNETVSHSGSMSPSPPWTPVNGAFPDDAISTASTEASDNDGKPWHDPELLGAGNRPTVLDELGFDYKGVMDKMHEMYGRAANELAHGEAMLEVARLASSTELQPSPQAHPPSPPSTTRTFLTGTPGRTPRRTTALASQRSTVALVTQMESHSTLFSAPTISMAMSPSTASAGGLTSRSGWSDALDETTAVSSLGEAVGGARPSTAGLVPRGVIMGPSGVQYVIGDEEALLLDEMGVHRGIDDLTNASLASGIERTPLPRHRMRDLARVSQPSREQRLEFPAYKVTPGMETAAEAVGEVFLPGRRTPLIRRTIEAEPVVLDPFAVRGHGAAVRFSVELASRSATLDAGYYSKQVDELSLRYDAAAEAFAAADSAADRSLLHLRVASSQHLALAEAEAEAVLSEKNARKREAALAEAASLSRATRVSRAVVAAEHDQLVKELAVASGVGDNSEPSDGGRGLRQQRATRASLRALRSRLALERVAAVDDAVRTSDNPLGVVVGEIDTTVDLLVGSMATEVERATTIKSKAEAFARTTRPASVPEGVAERVYV</sequence>
<reference evidence="3 4" key="1">
    <citation type="submission" date="2010-05" db="EMBL/GenBank/DDBJ databases">
        <title>The Genome Sequence of Thecamonas trahens ATCC 50062.</title>
        <authorList>
            <consortium name="The Broad Institute Genome Sequencing Platform"/>
            <person name="Russ C."/>
            <person name="Cuomo C."/>
            <person name="Shea T."/>
            <person name="Young S.K."/>
            <person name="Zeng Q."/>
            <person name="Koehrsen M."/>
            <person name="Haas B."/>
            <person name="Borodovsky M."/>
            <person name="Guigo R."/>
            <person name="Alvarado L."/>
            <person name="Berlin A."/>
            <person name="Bochicchio J."/>
            <person name="Borenstein D."/>
            <person name="Chapman S."/>
            <person name="Chen Z."/>
            <person name="Freedman E."/>
            <person name="Gellesch M."/>
            <person name="Goldberg J."/>
            <person name="Griggs A."/>
            <person name="Gujja S."/>
            <person name="Heilman E."/>
            <person name="Heiman D."/>
            <person name="Hepburn T."/>
            <person name="Howarth C."/>
            <person name="Jen D."/>
            <person name="Larson L."/>
            <person name="Mehta T."/>
            <person name="Park D."/>
            <person name="Pearson M."/>
            <person name="Roberts A."/>
            <person name="Saif S."/>
            <person name="Shenoy N."/>
            <person name="Sisk P."/>
            <person name="Stolte C."/>
            <person name="Sykes S."/>
            <person name="Thomson T."/>
            <person name="Walk T."/>
            <person name="White J."/>
            <person name="Yandava C."/>
            <person name="Burger G."/>
            <person name="Gray M.W."/>
            <person name="Holland P.W.H."/>
            <person name="King N."/>
            <person name="Lang F.B.F."/>
            <person name="Roger A.J."/>
            <person name="Ruiz-Trillo I."/>
            <person name="Lander E."/>
            <person name="Nusbaum C."/>
        </authorList>
    </citation>
    <scope>NUCLEOTIDE SEQUENCE [LARGE SCALE GENOMIC DNA]</scope>
    <source>
        <strain evidence="3 4">ATCC 50062</strain>
    </source>
</reference>
<feature type="region of interest" description="Disordered" evidence="1">
    <location>
        <begin position="423"/>
        <end position="486"/>
    </location>
</feature>